<proteinExistence type="predicted"/>
<name>A0A8J4TWK2_CLAMG</name>
<dbReference type="Proteomes" id="UP000727407">
    <property type="component" value="Unassembled WGS sequence"/>
</dbReference>
<feature type="region of interest" description="Disordered" evidence="1">
    <location>
        <begin position="1"/>
        <end position="24"/>
    </location>
</feature>
<evidence type="ECO:0000313" key="2">
    <source>
        <dbReference type="EMBL" id="KAF5893346.1"/>
    </source>
</evidence>
<keyword evidence="3" id="KW-1185">Reference proteome</keyword>
<evidence type="ECO:0000256" key="1">
    <source>
        <dbReference type="SAM" id="MobiDB-lite"/>
    </source>
</evidence>
<comment type="caution">
    <text evidence="2">The sequence shown here is derived from an EMBL/GenBank/DDBJ whole genome shotgun (WGS) entry which is preliminary data.</text>
</comment>
<sequence>MNRNANPRLKQSTHTTDRQTPRSICTEDPECVVSITDKALKLFIKKPDAEKQSSVLTERIETANREQLGPDPTSVRLGYWSSRFEGLASLKWAEAGL</sequence>
<evidence type="ECO:0000313" key="3">
    <source>
        <dbReference type="Proteomes" id="UP000727407"/>
    </source>
</evidence>
<reference evidence="2" key="1">
    <citation type="submission" date="2020-07" db="EMBL/GenBank/DDBJ databases">
        <title>Clarias magur genome sequencing, assembly and annotation.</title>
        <authorList>
            <person name="Kushwaha B."/>
            <person name="Kumar R."/>
            <person name="Das P."/>
            <person name="Joshi C.G."/>
            <person name="Kumar D."/>
            <person name="Nagpure N.S."/>
            <person name="Pandey M."/>
            <person name="Agarwal S."/>
            <person name="Srivastava S."/>
            <person name="Singh M."/>
            <person name="Sahoo L."/>
            <person name="Jayasankar P."/>
            <person name="Meher P.K."/>
            <person name="Koringa P.G."/>
            <person name="Iquebal M.A."/>
            <person name="Das S.P."/>
            <person name="Bit A."/>
            <person name="Patnaik S."/>
            <person name="Patel N."/>
            <person name="Shah T.M."/>
            <person name="Hinsu A."/>
            <person name="Jena J.K."/>
        </authorList>
    </citation>
    <scope>NUCLEOTIDE SEQUENCE</scope>
    <source>
        <strain evidence="2">CIFAMagur01</strain>
        <tissue evidence="2">Testis</tissue>
    </source>
</reference>
<accession>A0A8J4TWK2</accession>
<organism evidence="2 3">
    <name type="scientific">Clarias magur</name>
    <name type="common">Asian catfish</name>
    <name type="synonym">Macropteronotus magur</name>
    <dbReference type="NCBI Taxonomy" id="1594786"/>
    <lineage>
        <taxon>Eukaryota</taxon>
        <taxon>Metazoa</taxon>
        <taxon>Chordata</taxon>
        <taxon>Craniata</taxon>
        <taxon>Vertebrata</taxon>
        <taxon>Euteleostomi</taxon>
        <taxon>Actinopterygii</taxon>
        <taxon>Neopterygii</taxon>
        <taxon>Teleostei</taxon>
        <taxon>Ostariophysi</taxon>
        <taxon>Siluriformes</taxon>
        <taxon>Clariidae</taxon>
        <taxon>Clarias</taxon>
    </lineage>
</organism>
<protein>
    <submittedName>
        <fullName evidence="2">Homoserine O-acetyltransferase</fullName>
    </submittedName>
</protein>
<gene>
    <name evidence="2" type="primary">metXA</name>
    <name evidence="2" type="ORF">DAT39_016943</name>
</gene>
<dbReference type="AlphaFoldDB" id="A0A8J4TWK2"/>
<dbReference type="EMBL" id="QNUK01000439">
    <property type="protein sequence ID" value="KAF5893346.1"/>
    <property type="molecule type" value="Genomic_DNA"/>
</dbReference>
<feature type="compositionally biased region" description="Polar residues" evidence="1">
    <location>
        <begin position="1"/>
        <end position="14"/>
    </location>
</feature>